<proteinExistence type="inferred from homology"/>
<dbReference type="GO" id="GO:0005254">
    <property type="term" value="F:chloride channel activity"/>
    <property type="evidence" value="ECO:0007669"/>
    <property type="project" value="InterPro"/>
</dbReference>
<feature type="transmembrane region" description="Helical" evidence="9">
    <location>
        <begin position="20"/>
        <end position="40"/>
    </location>
</feature>
<feature type="transmembrane region" description="Helical" evidence="9">
    <location>
        <begin position="219"/>
        <end position="250"/>
    </location>
</feature>
<evidence type="ECO:0000256" key="2">
    <source>
        <dbReference type="ARBA" id="ARBA00022448"/>
    </source>
</evidence>
<keyword evidence="4 9" id="KW-0812">Transmembrane</keyword>
<evidence type="ECO:0008006" key="12">
    <source>
        <dbReference type="Google" id="ProtNLM"/>
    </source>
</evidence>
<sequence length="304" mass="32894">MIIRPPSNWFRMLLVWNGSVLPSILPQLGLMLAISLVALLGDGRIFGERVPLDTAPFPLLGISLAIFLAFRNNASYQRYLEARQLWGHILAAARTLTSQTLAYLPPERLDHAQFARQLIAFVHLLRHQLRGSDAGADLQRLLEPQAVAQASARNYRPIAALNDMRRTLAGATAGLPGGEQTVWMLDAQINNLADAVAGCERIAGTPIPYPYGVLLHRTIYAYCFLLPFGLVHAIGAATPLIAVFVAYTLVALEAIAQEIGDPFGVAPNSLALNAMSRTIERSVLELCGLALPAEAPVGKGYQVS</sequence>
<dbReference type="GO" id="GO:0005886">
    <property type="term" value="C:plasma membrane"/>
    <property type="evidence" value="ECO:0007669"/>
    <property type="project" value="UniProtKB-SubCell"/>
</dbReference>
<dbReference type="RefSeq" id="WP_182159464.1">
    <property type="nucleotide sequence ID" value="NZ_JACEZT010000001.1"/>
</dbReference>
<gene>
    <name evidence="10" type="ORF">H3H37_01725</name>
</gene>
<feature type="transmembrane region" description="Helical" evidence="9">
    <location>
        <begin position="52"/>
        <end position="70"/>
    </location>
</feature>
<dbReference type="PANTHER" id="PTHR33281:SF19">
    <property type="entry name" value="VOLTAGE-DEPENDENT ANION CHANNEL-FORMING PROTEIN YNEE"/>
    <property type="match status" value="1"/>
</dbReference>
<comment type="subcellular location">
    <subcellularLocation>
        <location evidence="1">Cell membrane</location>
        <topology evidence="1">Multi-pass membrane protein</topology>
    </subcellularLocation>
</comment>
<keyword evidence="5 9" id="KW-1133">Transmembrane helix</keyword>
<dbReference type="Pfam" id="PF25539">
    <property type="entry name" value="Bestrophin_2"/>
    <property type="match status" value="1"/>
</dbReference>
<comment type="similarity">
    <text evidence="8">Belongs to the anion channel-forming bestrophin (TC 1.A.46) family.</text>
</comment>
<dbReference type="EMBL" id="JACEZT010000001">
    <property type="protein sequence ID" value="MBA5635772.1"/>
    <property type="molecule type" value="Genomic_DNA"/>
</dbReference>
<protein>
    <recommendedName>
        <fullName evidence="12">Bestrophin, RFP-TM, chloride channel</fullName>
    </recommendedName>
</protein>
<dbReference type="Proteomes" id="UP000534388">
    <property type="component" value="Unassembled WGS sequence"/>
</dbReference>
<name>A0A7W2IAC9_9BURK</name>
<keyword evidence="7 9" id="KW-0472">Membrane</keyword>
<keyword evidence="2" id="KW-0813">Transport</keyword>
<organism evidence="10 11">
    <name type="scientific">Rugamonas brunnea</name>
    <dbReference type="NCBI Taxonomy" id="2758569"/>
    <lineage>
        <taxon>Bacteria</taxon>
        <taxon>Pseudomonadati</taxon>
        <taxon>Pseudomonadota</taxon>
        <taxon>Betaproteobacteria</taxon>
        <taxon>Burkholderiales</taxon>
        <taxon>Oxalobacteraceae</taxon>
        <taxon>Telluria group</taxon>
        <taxon>Rugamonas</taxon>
    </lineage>
</organism>
<keyword evidence="11" id="KW-1185">Reference proteome</keyword>
<evidence type="ECO:0000256" key="5">
    <source>
        <dbReference type="ARBA" id="ARBA00022989"/>
    </source>
</evidence>
<evidence type="ECO:0000256" key="1">
    <source>
        <dbReference type="ARBA" id="ARBA00004651"/>
    </source>
</evidence>
<evidence type="ECO:0000256" key="3">
    <source>
        <dbReference type="ARBA" id="ARBA00022475"/>
    </source>
</evidence>
<keyword evidence="6" id="KW-0406">Ion transport</keyword>
<dbReference type="PANTHER" id="PTHR33281">
    <property type="entry name" value="UPF0187 PROTEIN YNEE"/>
    <property type="match status" value="1"/>
</dbReference>
<comment type="caution">
    <text evidence="10">The sequence shown here is derived from an EMBL/GenBank/DDBJ whole genome shotgun (WGS) entry which is preliminary data.</text>
</comment>
<evidence type="ECO:0000256" key="8">
    <source>
        <dbReference type="ARBA" id="ARBA00034708"/>
    </source>
</evidence>
<evidence type="ECO:0000313" key="10">
    <source>
        <dbReference type="EMBL" id="MBA5635772.1"/>
    </source>
</evidence>
<reference evidence="10 11" key="1">
    <citation type="submission" date="2020-07" db="EMBL/GenBank/DDBJ databases">
        <title>Novel species isolated from subtropical streams in China.</title>
        <authorList>
            <person name="Lu H."/>
        </authorList>
    </citation>
    <scope>NUCLEOTIDE SEQUENCE [LARGE SCALE GENOMIC DNA]</scope>
    <source>
        <strain evidence="10 11">LX20W</strain>
    </source>
</reference>
<evidence type="ECO:0000256" key="9">
    <source>
        <dbReference type="SAM" id="Phobius"/>
    </source>
</evidence>
<dbReference type="InterPro" id="IPR044669">
    <property type="entry name" value="YneE/VCCN1/2-like"/>
</dbReference>
<evidence type="ECO:0000256" key="7">
    <source>
        <dbReference type="ARBA" id="ARBA00023136"/>
    </source>
</evidence>
<dbReference type="AlphaFoldDB" id="A0A7W2IAC9"/>
<accession>A0A7W2IAC9</accession>
<evidence type="ECO:0000313" key="11">
    <source>
        <dbReference type="Proteomes" id="UP000534388"/>
    </source>
</evidence>
<evidence type="ECO:0000256" key="6">
    <source>
        <dbReference type="ARBA" id="ARBA00023065"/>
    </source>
</evidence>
<keyword evidence="3" id="KW-1003">Cell membrane</keyword>
<evidence type="ECO:0000256" key="4">
    <source>
        <dbReference type="ARBA" id="ARBA00022692"/>
    </source>
</evidence>